<evidence type="ECO:0000256" key="5">
    <source>
        <dbReference type="ARBA" id="ARBA00022964"/>
    </source>
</evidence>
<evidence type="ECO:0000313" key="11">
    <source>
        <dbReference type="Proteomes" id="UP000073816"/>
    </source>
</evidence>
<evidence type="ECO:0000256" key="7">
    <source>
        <dbReference type="ARBA" id="ARBA00023004"/>
    </source>
</evidence>
<dbReference type="GO" id="GO:0016705">
    <property type="term" value="F:oxidoreductase activity, acting on paired donors, with incorporation or reduction of molecular oxygen"/>
    <property type="evidence" value="ECO:0007669"/>
    <property type="project" value="UniProtKB-ARBA"/>
</dbReference>
<dbReference type="GO" id="GO:0006307">
    <property type="term" value="P:DNA alkylation repair"/>
    <property type="evidence" value="ECO:0007669"/>
    <property type="project" value="InterPro"/>
</dbReference>
<reference evidence="10 11" key="2">
    <citation type="journal article" date="2016" name="Genome Announc.">
        <title>Complete Genome Sequence of Algoriphagus sp. Strain M8-2, Isolated from a Brackish Lake.</title>
        <authorList>
            <person name="Muraguchi Y."/>
            <person name="Kushimoto K."/>
            <person name="Ohtsubo Y."/>
            <person name="Suzuki T."/>
            <person name="Dohra H."/>
            <person name="Kimbara K."/>
            <person name="Shintani M."/>
        </authorList>
    </citation>
    <scope>NUCLEOTIDE SEQUENCE [LARGE SCALE GENOMIC DNA]</scope>
    <source>
        <strain evidence="10 11">M8-2</strain>
    </source>
</reference>
<dbReference type="Proteomes" id="UP000073816">
    <property type="component" value="Chromosome"/>
</dbReference>
<keyword evidence="6" id="KW-0560">Oxidoreductase</keyword>
<dbReference type="InterPro" id="IPR032854">
    <property type="entry name" value="ALKBH3"/>
</dbReference>
<keyword evidence="4" id="KW-0460">Magnesium</keyword>
<dbReference type="SUPFAM" id="SSF51197">
    <property type="entry name" value="Clavaminate synthase-like"/>
    <property type="match status" value="1"/>
</dbReference>
<reference evidence="11" key="1">
    <citation type="submission" date="2015-09" db="EMBL/GenBank/DDBJ databases">
        <title>Complete sequence of Algoriphagus sp. M8-2.</title>
        <authorList>
            <person name="Shintani M."/>
        </authorList>
    </citation>
    <scope>NUCLEOTIDE SEQUENCE [LARGE SCALE GENOMIC DNA]</scope>
    <source>
        <strain evidence="11">M8-2</strain>
    </source>
</reference>
<dbReference type="OrthoDB" id="190276at2"/>
<evidence type="ECO:0000256" key="1">
    <source>
        <dbReference type="ARBA" id="ARBA00001954"/>
    </source>
</evidence>
<evidence type="ECO:0000256" key="2">
    <source>
        <dbReference type="ARBA" id="ARBA00022723"/>
    </source>
</evidence>
<evidence type="ECO:0000256" key="8">
    <source>
        <dbReference type="ARBA" id="ARBA00023204"/>
    </source>
</evidence>
<dbReference type="Gene3D" id="2.60.120.590">
    <property type="entry name" value="Alpha-ketoglutarate-dependent dioxygenase AlkB-like"/>
    <property type="match status" value="1"/>
</dbReference>
<dbReference type="RefSeq" id="WP_067546117.1">
    <property type="nucleotide sequence ID" value="NZ_CP012836.1"/>
</dbReference>
<keyword evidence="7" id="KW-0408">Iron</keyword>
<keyword evidence="11" id="KW-1185">Reference proteome</keyword>
<dbReference type="InterPro" id="IPR037151">
    <property type="entry name" value="AlkB-like_sf"/>
</dbReference>
<dbReference type="Pfam" id="PF13532">
    <property type="entry name" value="2OG-FeII_Oxy_2"/>
    <property type="match status" value="1"/>
</dbReference>
<feature type="domain" description="Fe2OG dioxygenase" evidence="9">
    <location>
        <begin position="103"/>
        <end position="201"/>
    </location>
</feature>
<dbReference type="GO" id="GO:0046872">
    <property type="term" value="F:metal ion binding"/>
    <property type="evidence" value="ECO:0007669"/>
    <property type="project" value="UniProtKB-KW"/>
</dbReference>
<accession>A0A142EMY5</accession>
<keyword evidence="5" id="KW-0223">Dioxygenase</keyword>
<dbReference type="GO" id="GO:0032451">
    <property type="term" value="F:demethylase activity"/>
    <property type="evidence" value="ECO:0007669"/>
    <property type="project" value="UniProtKB-ARBA"/>
</dbReference>
<organism evidence="10 11">
    <name type="scientific">Algoriphagus sanaruensis</name>
    <dbReference type="NCBI Taxonomy" id="1727163"/>
    <lineage>
        <taxon>Bacteria</taxon>
        <taxon>Pseudomonadati</taxon>
        <taxon>Bacteroidota</taxon>
        <taxon>Cytophagia</taxon>
        <taxon>Cytophagales</taxon>
        <taxon>Cyclobacteriaceae</taxon>
        <taxon>Algoriphagus</taxon>
    </lineage>
</organism>
<comment type="cofactor">
    <cofactor evidence="1">
        <name>Fe(2+)</name>
        <dbReference type="ChEBI" id="CHEBI:29033"/>
    </cofactor>
</comment>
<dbReference type="PROSITE" id="PS51471">
    <property type="entry name" value="FE2OG_OXY"/>
    <property type="match status" value="1"/>
</dbReference>
<evidence type="ECO:0000313" key="10">
    <source>
        <dbReference type="EMBL" id="AMQ56490.1"/>
    </source>
</evidence>
<dbReference type="EMBL" id="CP012836">
    <property type="protein sequence ID" value="AMQ56490.1"/>
    <property type="molecule type" value="Genomic_DNA"/>
</dbReference>
<evidence type="ECO:0000256" key="4">
    <source>
        <dbReference type="ARBA" id="ARBA00022842"/>
    </source>
</evidence>
<dbReference type="PATRIC" id="fig|1727163.4.peg.1812"/>
<dbReference type="PANTHER" id="PTHR31212:SF4">
    <property type="entry name" value="ALPHA-KETOGLUTARATE-DEPENDENT DIOXYGENASE ALKB HOMOLOG 3"/>
    <property type="match status" value="1"/>
</dbReference>
<keyword evidence="3" id="KW-0227">DNA damage</keyword>
<dbReference type="InterPro" id="IPR005123">
    <property type="entry name" value="Oxoglu/Fe-dep_dioxygenase_dom"/>
</dbReference>
<dbReference type="FunFam" id="2.60.120.590:FF:000004">
    <property type="entry name" value="DNA oxidative demethylase ALKBH2"/>
    <property type="match status" value="1"/>
</dbReference>
<evidence type="ECO:0000256" key="3">
    <source>
        <dbReference type="ARBA" id="ARBA00022763"/>
    </source>
</evidence>
<evidence type="ECO:0000259" key="9">
    <source>
        <dbReference type="PROSITE" id="PS51471"/>
    </source>
</evidence>
<dbReference type="GO" id="GO:0140097">
    <property type="term" value="F:catalytic activity, acting on DNA"/>
    <property type="evidence" value="ECO:0007669"/>
    <property type="project" value="UniProtKB-ARBA"/>
</dbReference>
<gene>
    <name evidence="10" type="ORF">AO498_08680</name>
</gene>
<sequence length="202" mass="23797">MQQDLFLNSQENLLPFQGEVRFYPHFFEDTQADELMRSFQESLAWRQEPIRIFGREIMQPRLTALYGEAGMPYGYSGIQMTPLPWTPELMAVKTKIEEFTQLRFTHVLCNYYRNGQDSMGWHRDNEQVLGQNPSIASVTFGAPRKFQLRHYTQKSIKRDVLLSHGSLLMMQGESQHFWEHQLPKSSKILGPRINLTFRKLIR</sequence>
<dbReference type="GO" id="GO:0016787">
    <property type="term" value="F:hydrolase activity"/>
    <property type="evidence" value="ECO:0007669"/>
    <property type="project" value="UniProtKB-ARBA"/>
</dbReference>
<protein>
    <submittedName>
        <fullName evidence="10">2OG-Fe(II) oxygenase</fullName>
    </submittedName>
</protein>
<dbReference type="GO" id="GO:0051213">
    <property type="term" value="F:dioxygenase activity"/>
    <property type="evidence" value="ECO:0007669"/>
    <property type="project" value="UniProtKB-KW"/>
</dbReference>
<keyword evidence="2" id="KW-0479">Metal-binding</keyword>
<dbReference type="InterPro" id="IPR027450">
    <property type="entry name" value="AlkB-like"/>
</dbReference>
<proteinExistence type="predicted"/>
<name>A0A142EMY5_9BACT</name>
<dbReference type="AlphaFoldDB" id="A0A142EMY5"/>
<dbReference type="PANTHER" id="PTHR31212">
    <property type="entry name" value="ALPHA-KETOGLUTARATE-DEPENDENT DIOXYGENASE ALKB HOMOLOG 3"/>
    <property type="match status" value="1"/>
</dbReference>
<dbReference type="KEGG" id="alm:AO498_08680"/>
<evidence type="ECO:0000256" key="6">
    <source>
        <dbReference type="ARBA" id="ARBA00023002"/>
    </source>
</evidence>
<keyword evidence="8" id="KW-0234">DNA repair</keyword>